<name>A0A8S3ZB36_9EUPU</name>
<organism evidence="2 3">
    <name type="scientific">Candidula unifasciata</name>
    <dbReference type="NCBI Taxonomy" id="100452"/>
    <lineage>
        <taxon>Eukaryota</taxon>
        <taxon>Metazoa</taxon>
        <taxon>Spiralia</taxon>
        <taxon>Lophotrochozoa</taxon>
        <taxon>Mollusca</taxon>
        <taxon>Gastropoda</taxon>
        <taxon>Heterobranchia</taxon>
        <taxon>Euthyneura</taxon>
        <taxon>Panpulmonata</taxon>
        <taxon>Eupulmonata</taxon>
        <taxon>Stylommatophora</taxon>
        <taxon>Helicina</taxon>
        <taxon>Helicoidea</taxon>
        <taxon>Geomitridae</taxon>
        <taxon>Candidula</taxon>
    </lineage>
</organism>
<evidence type="ECO:0000256" key="1">
    <source>
        <dbReference type="SAM" id="MobiDB-lite"/>
    </source>
</evidence>
<feature type="compositionally biased region" description="Polar residues" evidence="1">
    <location>
        <begin position="141"/>
        <end position="151"/>
    </location>
</feature>
<protein>
    <submittedName>
        <fullName evidence="2">Uncharacterized protein</fullName>
    </submittedName>
</protein>
<feature type="non-terminal residue" evidence="2">
    <location>
        <position position="1"/>
    </location>
</feature>
<feature type="region of interest" description="Disordered" evidence="1">
    <location>
        <begin position="135"/>
        <end position="167"/>
    </location>
</feature>
<accession>A0A8S3ZB36</accession>
<sequence>MSREDTDDQSFDQERSISGSSRVLKRQSSVDEPSPVFSYGQSQKSRPLLGQMGSRLRSRELSSSSNLAYSSQSSVENQAISPHSIDTEIARSLLDLSQPRRSESREIVDEDARRHALTHLQSLITQLMAQKKPLSGLNLGGDSTSPSTPLNTGRLMALSLGQPGSGG</sequence>
<evidence type="ECO:0000313" key="3">
    <source>
        <dbReference type="Proteomes" id="UP000678393"/>
    </source>
</evidence>
<evidence type="ECO:0000313" key="2">
    <source>
        <dbReference type="EMBL" id="CAG5124286.1"/>
    </source>
</evidence>
<feature type="region of interest" description="Disordered" evidence="1">
    <location>
        <begin position="1"/>
        <end position="83"/>
    </location>
</feature>
<feature type="compositionally biased region" description="Acidic residues" evidence="1">
    <location>
        <begin position="1"/>
        <end position="11"/>
    </location>
</feature>
<dbReference type="Proteomes" id="UP000678393">
    <property type="component" value="Unassembled WGS sequence"/>
</dbReference>
<dbReference type="AlphaFoldDB" id="A0A8S3ZB36"/>
<reference evidence="2" key="1">
    <citation type="submission" date="2021-04" db="EMBL/GenBank/DDBJ databases">
        <authorList>
            <consortium name="Molecular Ecology Group"/>
        </authorList>
    </citation>
    <scope>NUCLEOTIDE SEQUENCE</scope>
</reference>
<dbReference type="EMBL" id="CAJHNH020001747">
    <property type="protein sequence ID" value="CAG5124286.1"/>
    <property type="molecule type" value="Genomic_DNA"/>
</dbReference>
<proteinExistence type="predicted"/>
<feature type="compositionally biased region" description="Low complexity" evidence="1">
    <location>
        <begin position="61"/>
        <end position="74"/>
    </location>
</feature>
<gene>
    <name evidence="2" type="ORF">CUNI_LOCUS9844</name>
</gene>
<keyword evidence="3" id="KW-1185">Reference proteome</keyword>
<feature type="compositionally biased region" description="Polar residues" evidence="1">
    <location>
        <begin position="16"/>
        <end position="31"/>
    </location>
</feature>
<comment type="caution">
    <text evidence="2">The sequence shown here is derived from an EMBL/GenBank/DDBJ whole genome shotgun (WGS) entry which is preliminary data.</text>
</comment>